<proteinExistence type="predicted"/>
<accession>A0ABW5XG81</accession>
<sequence>MAVVIVVVLAGCTPAPTEEDHPYYLDWRDTKDALQRVIEAREDNLFIFPEQEPMGVNDIMSYASNDDLKQMFYVYRDVRILSCISRPPEKCSHPEEQEGASVLMLAEGTDGDKEWRLFAKGVTGGPVDTELSSGEPNLSDPVREPQDDEWGNMDSPPKKPVRSPSVDRVLALWSGYTLTTTEEPAWIEHYAEDPPVCLPDCY</sequence>
<evidence type="ECO:0000313" key="2">
    <source>
        <dbReference type="EMBL" id="MFD2841460.1"/>
    </source>
</evidence>
<dbReference type="RefSeq" id="WP_377467472.1">
    <property type="nucleotide sequence ID" value="NZ_JBHUOP010000006.1"/>
</dbReference>
<protein>
    <recommendedName>
        <fullName evidence="4">Lipoprotein</fullName>
    </recommendedName>
</protein>
<keyword evidence="3" id="KW-1185">Reference proteome</keyword>
<name>A0ABW5XG81_9MICO</name>
<feature type="region of interest" description="Disordered" evidence="1">
    <location>
        <begin position="124"/>
        <end position="163"/>
    </location>
</feature>
<comment type="caution">
    <text evidence="2">The sequence shown here is derived from an EMBL/GenBank/DDBJ whole genome shotgun (WGS) entry which is preliminary data.</text>
</comment>
<reference evidence="3" key="1">
    <citation type="journal article" date="2019" name="Int. J. Syst. Evol. Microbiol.">
        <title>The Global Catalogue of Microorganisms (GCM) 10K type strain sequencing project: providing services to taxonomists for standard genome sequencing and annotation.</title>
        <authorList>
            <consortium name="The Broad Institute Genomics Platform"/>
            <consortium name="The Broad Institute Genome Sequencing Center for Infectious Disease"/>
            <person name="Wu L."/>
            <person name="Ma J."/>
        </authorList>
    </citation>
    <scope>NUCLEOTIDE SEQUENCE [LARGE SCALE GENOMIC DNA]</scope>
    <source>
        <strain evidence="3">KCTC 33576</strain>
    </source>
</reference>
<dbReference type="Proteomes" id="UP001597391">
    <property type="component" value="Unassembled WGS sequence"/>
</dbReference>
<evidence type="ECO:0000256" key="1">
    <source>
        <dbReference type="SAM" id="MobiDB-lite"/>
    </source>
</evidence>
<dbReference type="EMBL" id="JBHUOP010000006">
    <property type="protein sequence ID" value="MFD2841460.1"/>
    <property type="molecule type" value="Genomic_DNA"/>
</dbReference>
<evidence type="ECO:0008006" key="4">
    <source>
        <dbReference type="Google" id="ProtNLM"/>
    </source>
</evidence>
<evidence type="ECO:0000313" key="3">
    <source>
        <dbReference type="Proteomes" id="UP001597391"/>
    </source>
</evidence>
<gene>
    <name evidence="2" type="ORF">ACFSYH_12915</name>
</gene>
<organism evidence="2 3">
    <name type="scientific">Populibacterium corticicola</name>
    <dbReference type="NCBI Taxonomy" id="1812826"/>
    <lineage>
        <taxon>Bacteria</taxon>
        <taxon>Bacillati</taxon>
        <taxon>Actinomycetota</taxon>
        <taxon>Actinomycetes</taxon>
        <taxon>Micrococcales</taxon>
        <taxon>Jonesiaceae</taxon>
        <taxon>Populibacterium</taxon>
    </lineage>
</organism>